<feature type="transmembrane region" description="Helical" evidence="1">
    <location>
        <begin position="42"/>
        <end position="62"/>
    </location>
</feature>
<evidence type="ECO:0000256" key="1">
    <source>
        <dbReference type="SAM" id="Phobius"/>
    </source>
</evidence>
<dbReference type="EMBL" id="JAHRIP010085402">
    <property type="protein sequence ID" value="MEQ2314449.1"/>
    <property type="molecule type" value="Genomic_DNA"/>
</dbReference>
<organism evidence="2 3">
    <name type="scientific">Ameca splendens</name>
    <dbReference type="NCBI Taxonomy" id="208324"/>
    <lineage>
        <taxon>Eukaryota</taxon>
        <taxon>Metazoa</taxon>
        <taxon>Chordata</taxon>
        <taxon>Craniata</taxon>
        <taxon>Vertebrata</taxon>
        <taxon>Euteleostomi</taxon>
        <taxon>Actinopterygii</taxon>
        <taxon>Neopterygii</taxon>
        <taxon>Teleostei</taxon>
        <taxon>Neoteleostei</taxon>
        <taxon>Acanthomorphata</taxon>
        <taxon>Ovalentaria</taxon>
        <taxon>Atherinomorphae</taxon>
        <taxon>Cyprinodontiformes</taxon>
        <taxon>Goodeidae</taxon>
        <taxon>Ameca</taxon>
    </lineage>
</organism>
<reference evidence="2 3" key="1">
    <citation type="submission" date="2021-06" db="EMBL/GenBank/DDBJ databases">
        <authorList>
            <person name="Palmer J.M."/>
        </authorList>
    </citation>
    <scope>NUCLEOTIDE SEQUENCE [LARGE SCALE GENOMIC DNA]</scope>
    <source>
        <strain evidence="2 3">AS_MEX2019</strain>
        <tissue evidence="2">Muscle</tissue>
    </source>
</reference>
<protein>
    <submittedName>
        <fullName evidence="2">Uncharacterized protein</fullName>
    </submittedName>
</protein>
<keyword evidence="1" id="KW-0812">Transmembrane</keyword>
<keyword evidence="1" id="KW-1133">Transmembrane helix</keyword>
<comment type="caution">
    <text evidence="2">The sequence shown here is derived from an EMBL/GenBank/DDBJ whole genome shotgun (WGS) entry which is preliminary data.</text>
</comment>
<evidence type="ECO:0000313" key="2">
    <source>
        <dbReference type="EMBL" id="MEQ2314449.1"/>
    </source>
</evidence>
<dbReference type="Proteomes" id="UP001469553">
    <property type="component" value="Unassembled WGS sequence"/>
</dbReference>
<accession>A0ABV1A8E6</accession>
<name>A0ABV1A8E6_9TELE</name>
<evidence type="ECO:0000313" key="3">
    <source>
        <dbReference type="Proteomes" id="UP001469553"/>
    </source>
</evidence>
<keyword evidence="1" id="KW-0472">Membrane</keyword>
<proteinExistence type="predicted"/>
<gene>
    <name evidence="2" type="ORF">AMECASPLE_012265</name>
</gene>
<sequence>MHAWGEHANSMQKDPRPGIEPRTFLLHGNSATNCVIMQPVTAMYFIKMFSFVIMLSTLNCLVAEMCYTNKPILPFNSEHVMTYTIMGKTADLILVQKSLIPLTRRVSFKRSLLQKIGCFRVLYQA</sequence>
<keyword evidence="3" id="KW-1185">Reference proteome</keyword>